<evidence type="ECO:0000313" key="2">
    <source>
        <dbReference type="Proteomes" id="UP000076871"/>
    </source>
</evidence>
<gene>
    <name evidence="1" type="ORF">LAESUDRAFT_77371</name>
</gene>
<dbReference type="RefSeq" id="XP_040765876.1">
    <property type="nucleotide sequence ID" value="XM_040913814.1"/>
</dbReference>
<dbReference type="Proteomes" id="UP000076871">
    <property type="component" value="Unassembled WGS sequence"/>
</dbReference>
<evidence type="ECO:0000313" key="1">
    <source>
        <dbReference type="EMBL" id="KZT08136.1"/>
    </source>
</evidence>
<dbReference type="GeneID" id="63830842"/>
<reference evidence="1 2" key="1">
    <citation type="journal article" date="2016" name="Mol. Biol. Evol.">
        <title>Comparative Genomics of Early-Diverging Mushroom-Forming Fungi Provides Insights into the Origins of Lignocellulose Decay Capabilities.</title>
        <authorList>
            <person name="Nagy L.G."/>
            <person name="Riley R."/>
            <person name="Tritt A."/>
            <person name="Adam C."/>
            <person name="Daum C."/>
            <person name="Floudas D."/>
            <person name="Sun H."/>
            <person name="Yadav J.S."/>
            <person name="Pangilinan J."/>
            <person name="Larsson K.H."/>
            <person name="Matsuura K."/>
            <person name="Barry K."/>
            <person name="Labutti K."/>
            <person name="Kuo R."/>
            <person name="Ohm R.A."/>
            <person name="Bhattacharya S.S."/>
            <person name="Shirouzu T."/>
            <person name="Yoshinaga Y."/>
            <person name="Martin F.M."/>
            <person name="Grigoriev I.V."/>
            <person name="Hibbett D.S."/>
        </authorList>
    </citation>
    <scope>NUCLEOTIDE SEQUENCE [LARGE SCALE GENOMIC DNA]</scope>
    <source>
        <strain evidence="1 2">93-53</strain>
    </source>
</reference>
<dbReference type="AlphaFoldDB" id="A0A165F0Z5"/>
<organism evidence="1 2">
    <name type="scientific">Laetiporus sulphureus 93-53</name>
    <dbReference type="NCBI Taxonomy" id="1314785"/>
    <lineage>
        <taxon>Eukaryota</taxon>
        <taxon>Fungi</taxon>
        <taxon>Dikarya</taxon>
        <taxon>Basidiomycota</taxon>
        <taxon>Agaricomycotina</taxon>
        <taxon>Agaricomycetes</taxon>
        <taxon>Polyporales</taxon>
        <taxon>Laetiporus</taxon>
    </lineage>
</organism>
<sequence length="137" mass="15276">MVRWTGTARSGRRCIARVTVDLEPHEKVEFQAYVSLPSAIRGPPTCMFTPFLSISLRPSVQAHRSQLDFAASLRSTPLLCLPFPVWSAVTCCLLASYCCHLRCHRILAELCELLATLDARHLSFSCPHSALPISHRT</sequence>
<proteinExistence type="predicted"/>
<accession>A0A165F0Z5</accession>
<dbReference type="EMBL" id="KV427616">
    <property type="protein sequence ID" value="KZT08136.1"/>
    <property type="molecule type" value="Genomic_DNA"/>
</dbReference>
<dbReference type="InParanoid" id="A0A165F0Z5"/>
<name>A0A165F0Z5_9APHY</name>
<protein>
    <submittedName>
        <fullName evidence="1">Uncharacterized protein</fullName>
    </submittedName>
</protein>
<keyword evidence="2" id="KW-1185">Reference proteome</keyword>